<dbReference type="AlphaFoldDB" id="A0A443RSB5"/>
<dbReference type="STRING" id="299467.A0A443RSB5"/>
<comment type="caution">
    <text evidence="8">The sequence shown here is derived from an EMBL/GenBank/DDBJ whole genome shotgun (WGS) entry which is preliminary data.</text>
</comment>
<dbReference type="Gene3D" id="1.10.800.10">
    <property type="entry name" value="Aromatic amino acid hydroxylase"/>
    <property type="match status" value="1"/>
</dbReference>
<dbReference type="PANTHER" id="PTHR11473">
    <property type="entry name" value="AROMATIC AMINO ACID HYDROXYLASE"/>
    <property type="match status" value="1"/>
</dbReference>
<name>A0A443RSB5_9ACAR</name>
<keyword evidence="3" id="KW-0479">Metal-binding</keyword>
<proteinExistence type="inferred from homology"/>
<dbReference type="GO" id="GO:0005506">
    <property type="term" value="F:iron ion binding"/>
    <property type="evidence" value="ECO:0007669"/>
    <property type="project" value="InterPro"/>
</dbReference>
<dbReference type="GO" id="GO:0043204">
    <property type="term" value="C:perikaryon"/>
    <property type="evidence" value="ECO:0007669"/>
    <property type="project" value="TreeGrafter"/>
</dbReference>
<evidence type="ECO:0000259" key="7">
    <source>
        <dbReference type="PROSITE" id="PS51410"/>
    </source>
</evidence>
<dbReference type="VEuPathDB" id="VectorBase:LDEU013885"/>
<dbReference type="SUPFAM" id="SSF56534">
    <property type="entry name" value="Aromatic aminoacid monoxygenases, catalytic and oligomerization domains"/>
    <property type="match status" value="1"/>
</dbReference>
<evidence type="ECO:0000256" key="6">
    <source>
        <dbReference type="ARBA" id="ARBA00023033"/>
    </source>
</evidence>
<sequence>MYCVFREILTLKEGTVSVTDPWFPRHISDLDFCTHIMTKYEPDLDADHPGFTDKEYRARRKEIAEIAFDYRFGEKVPYVKYNKKEIDTWGVVYRKLLELFPTHACKQHVQ</sequence>
<evidence type="ECO:0000313" key="8">
    <source>
        <dbReference type="EMBL" id="RWS18155.1"/>
    </source>
</evidence>
<dbReference type="OrthoDB" id="6162240at2759"/>
<comment type="cofactor">
    <cofactor evidence="1">
        <name>Fe(2+)</name>
        <dbReference type="ChEBI" id="CHEBI:29033"/>
    </cofactor>
</comment>
<evidence type="ECO:0000256" key="4">
    <source>
        <dbReference type="ARBA" id="ARBA00023002"/>
    </source>
</evidence>
<protein>
    <submittedName>
        <fullName evidence="8">Tyrosine 3-monooxygenase-like protein</fullName>
    </submittedName>
</protein>
<dbReference type="Pfam" id="PF00351">
    <property type="entry name" value="Biopterin_H"/>
    <property type="match status" value="1"/>
</dbReference>
<dbReference type="InterPro" id="IPR036329">
    <property type="entry name" value="Aro-AA_hydroxylase_C_sf"/>
</dbReference>
<comment type="similarity">
    <text evidence="2">Belongs to the biopterin-dependent aromatic amino acid hydroxylase family.</text>
</comment>
<evidence type="ECO:0000256" key="3">
    <source>
        <dbReference type="ARBA" id="ARBA00022723"/>
    </source>
</evidence>
<evidence type="ECO:0000256" key="5">
    <source>
        <dbReference type="ARBA" id="ARBA00023004"/>
    </source>
</evidence>
<dbReference type="InterPro" id="IPR036951">
    <property type="entry name" value="ArAA_hydroxylase_sf"/>
</dbReference>
<dbReference type="InterPro" id="IPR001273">
    <property type="entry name" value="ArAA_hydroxylase"/>
</dbReference>
<dbReference type="GO" id="GO:0005737">
    <property type="term" value="C:cytoplasm"/>
    <property type="evidence" value="ECO:0007669"/>
    <property type="project" value="TreeGrafter"/>
</dbReference>
<keyword evidence="5" id="KW-0408">Iron</keyword>
<dbReference type="GO" id="GO:0030424">
    <property type="term" value="C:axon"/>
    <property type="evidence" value="ECO:0007669"/>
    <property type="project" value="TreeGrafter"/>
</dbReference>
<reference evidence="8 9" key="1">
    <citation type="journal article" date="2018" name="Gigascience">
        <title>Genomes of trombidid mites reveal novel predicted allergens and laterally-transferred genes associated with secondary metabolism.</title>
        <authorList>
            <person name="Dong X."/>
            <person name="Chaisiri K."/>
            <person name="Xia D."/>
            <person name="Armstrong S.D."/>
            <person name="Fang Y."/>
            <person name="Donnelly M.J."/>
            <person name="Kadowaki T."/>
            <person name="McGarry J.W."/>
            <person name="Darby A.C."/>
            <person name="Makepeace B.L."/>
        </authorList>
    </citation>
    <scope>NUCLEOTIDE SEQUENCE [LARGE SCALE GENOMIC DNA]</scope>
    <source>
        <strain evidence="8">UoL-UT</strain>
    </source>
</reference>
<keyword evidence="9" id="KW-1185">Reference proteome</keyword>
<keyword evidence="4" id="KW-0560">Oxidoreductase</keyword>
<evidence type="ECO:0000313" key="9">
    <source>
        <dbReference type="Proteomes" id="UP000288716"/>
    </source>
</evidence>
<evidence type="ECO:0000256" key="2">
    <source>
        <dbReference type="ARBA" id="ARBA00009712"/>
    </source>
</evidence>
<gene>
    <name evidence="8" type="ORF">B4U80_08023</name>
</gene>
<accession>A0A443RSB5</accession>
<dbReference type="PROSITE" id="PS51410">
    <property type="entry name" value="BH4_AAA_HYDROXYL_2"/>
    <property type="match status" value="1"/>
</dbReference>
<feature type="domain" description="Biopterin-dependent aromatic amino acid hydroxylase family profile" evidence="7">
    <location>
        <begin position="8"/>
        <end position="110"/>
    </location>
</feature>
<dbReference type="PANTHER" id="PTHR11473:SF15">
    <property type="entry name" value="TYROSINE 3-MONOOXYGENASE"/>
    <property type="match status" value="1"/>
</dbReference>
<organism evidence="8 9">
    <name type="scientific">Leptotrombidium deliense</name>
    <dbReference type="NCBI Taxonomy" id="299467"/>
    <lineage>
        <taxon>Eukaryota</taxon>
        <taxon>Metazoa</taxon>
        <taxon>Ecdysozoa</taxon>
        <taxon>Arthropoda</taxon>
        <taxon>Chelicerata</taxon>
        <taxon>Arachnida</taxon>
        <taxon>Acari</taxon>
        <taxon>Acariformes</taxon>
        <taxon>Trombidiformes</taxon>
        <taxon>Prostigmata</taxon>
        <taxon>Anystina</taxon>
        <taxon>Parasitengona</taxon>
        <taxon>Trombiculoidea</taxon>
        <taxon>Trombiculidae</taxon>
        <taxon>Leptotrombidium</taxon>
    </lineage>
</organism>
<keyword evidence="6 8" id="KW-0503">Monooxygenase</keyword>
<feature type="non-terminal residue" evidence="8">
    <location>
        <position position="110"/>
    </location>
</feature>
<dbReference type="InterPro" id="IPR019774">
    <property type="entry name" value="Aromatic-AA_hydroxylase_C"/>
</dbReference>
<dbReference type="EMBL" id="NCKV01045123">
    <property type="protein sequence ID" value="RWS18155.1"/>
    <property type="molecule type" value="Genomic_DNA"/>
</dbReference>
<dbReference type="GO" id="GO:0009072">
    <property type="term" value="P:aromatic amino acid metabolic process"/>
    <property type="evidence" value="ECO:0007669"/>
    <property type="project" value="InterPro"/>
</dbReference>
<dbReference type="Proteomes" id="UP000288716">
    <property type="component" value="Unassembled WGS sequence"/>
</dbReference>
<dbReference type="GO" id="GO:0004511">
    <property type="term" value="F:tyrosine 3-monooxygenase activity"/>
    <property type="evidence" value="ECO:0007669"/>
    <property type="project" value="TreeGrafter"/>
</dbReference>
<evidence type="ECO:0000256" key="1">
    <source>
        <dbReference type="ARBA" id="ARBA00001954"/>
    </source>
</evidence>